<dbReference type="AlphaFoldDB" id="A0A8R7PA77"/>
<accession>A0A8R7PA77</accession>
<reference evidence="1" key="2">
    <citation type="submission" date="2018-03" db="EMBL/GenBank/DDBJ databases">
        <title>The Triticum urartu genome reveals the dynamic nature of wheat genome evolution.</title>
        <authorList>
            <person name="Ling H."/>
            <person name="Ma B."/>
            <person name="Shi X."/>
            <person name="Liu H."/>
            <person name="Dong L."/>
            <person name="Sun H."/>
            <person name="Cao Y."/>
            <person name="Gao Q."/>
            <person name="Zheng S."/>
            <person name="Li Y."/>
            <person name="Yu Y."/>
            <person name="Du H."/>
            <person name="Qi M."/>
            <person name="Li Y."/>
            <person name="Yu H."/>
            <person name="Cui Y."/>
            <person name="Wang N."/>
            <person name="Chen C."/>
            <person name="Wu H."/>
            <person name="Zhao Y."/>
            <person name="Zhang J."/>
            <person name="Li Y."/>
            <person name="Zhou W."/>
            <person name="Zhang B."/>
            <person name="Hu W."/>
            <person name="Eijk M."/>
            <person name="Tang J."/>
            <person name="Witsenboer H."/>
            <person name="Zhao S."/>
            <person name="Li Z."/>
            <person name="Zhang A."/>
            <person name="Wang D."/>
            <person name="Liang C."/>
        </authorList>
    </citation>
    <scope>NUCLEOTIDE SEQUENCE [LARGE SCALE GENOMIC DNA]</scope>
    <source>
        <strain evidence="1">cv. G1812</strain>
    </source>
</reference>
<dbReference type="Proteomes" id="UP000015106">
    <property type="component" value="Chromosome 2"/>
</dbReference>
<name>A0A8R7PA77_TRIUA</name>
<evidence type="ECO:0000313" key="2">
    <source>
        <dbReference type="Proteomes" id="UP000015106"/>
    </source>
</evidence>
<organism evidence="1 2">
    <name type="scientific">Triticum urartu</name>
    <name type="common">Red wild einkorn</name>
    <name type="synonym">Crithodium urartu</name>
    <dbReference type="NCBI Taxonomy" id="4572"/>
    <lineage>
        <taxon>Eukaryota</taxon>
        <taxon>Viridiplantae</taxon>
        <taxon>Streptophyta</taxon>
        <taxon>Embryophyta</taxon>
        <taxon>Tracheophyta</taxon>
        <taxon>Spermatophyta</taxon>
        <taxon>Magnoliopsida</taxon>
        <taxon>Liliopsida</taxon>
        <taxon>Poales</taxon>
        <taxon>Poaceae</taxon>
        <taxon>BOP clade</taxon>
        <taxon>Pooideae</taxon>
        <taxon>Triticodae</taxon>
        <taxon>Triticeae</taxon>
        <taxon>Triticinae</taxon>
        <taxon>Triticum</taxon>
    </lineage>
</organism>
<evidence type="ECO:0000313" key="1">
    <source>
        <dbReference type="EnsemblPlants" id="TuG1812G0200001045.01.T01.cds472469"/>
    </source>
</evidence>
<dbReference type="EnsemblPlants" id="TuG1812G0200001045.01.T01">
    <property type="protein sequence ID" value="TuG1812G0200001045.01.T01.cds472469"/>
    <property type="gene ID" value="TuG1812G0200001045.01"/>
</dbReference>
<sequence length="30" mass="3475">MIKSVCTFNDHTCTCHIKIEYIVTFLTIPC</sequence>
<dbReference type="Gramene" id="TuG1812G0200001045.01.T01">
    <property type="protein sequence ID" value="TuG1812G0200001045.01.T01.cds472469"/>
    <property type="gene ID" value="TuG1812G0200001045.01"/>
</dbReference>
<reference evidence="1" key="3">
    <citation type="submission" date="2022-06" db="UniProtKB">
        <authorList>
            <consortium name="EnsemblPlants"/>
        </authorList>
    </citation>
    <scope>IDENTIFICATION</scope>
</reference>
<keyword evidence="2" id="KW-1185">Reference proteome</keyword>
<proteinExistence type="predicted"/>
<protein>
    <submittedName>
        <fullName evidence="1">Uncharacterized protein</fullName>
    </submittedName>
</protein>
<reference evidence="2" key="1">
    <citation type="journal article" date="2013" name="Nature">
        <title>Draft genome of the wheat A-genome progenitor Triticum urartu.</title>
        <authorList>
            <person name="Ling H.Q."/>
            <person name="Zhao S."/>
            <person name="Liu D."/>
            <person name="Wang J."/>
            <person name="Sun H."/>
            <person name="Zhang C."/>
            <person name="Fan H."/>
            <person name="Li D."/>
            <person name="Dong L."/>
            <person name="Tao Y."/>
            <person name="Gao C."/>
            <person name="Wu H."/>
            <person name="Li Y."/>
            <person name="Cui Y."/>
            <person name="Guo X."/>
            <person name="Zheng S."/>
            <person name="Wang B."/>
            <person name="Yu K."/>
            <person name="Liang Q."/>
            <person name="Yang W."/>
            <person name="Lou X."/>
            <person name="Chen J."/>
            <person name="Feng M."/>
            <person name="Jian J."/>
            <person name="Zhang X."/>
            <person name="Luo G."/>
            <person name="Jiang Y."/>
            <person name="Liu J."/>
            <person name="Wang Z."/>
            <person name="Sha Y."/>
            <person name="Zhang B."/>
            <person name="Wu H."/>
            <person name="Tang D."/>
            <person name="Shen Q."/>
            <person name="Xue P."/>
            <person name="Zou S."/>
            <person name="Wang X."/>
            <person name="Liu X."/>
            <person name="Wang F."/>
            <person name="Yang Y."/>
            <person name="An X."/>
            <person name="Dong Z."/>
            <person name="Zhang K."/>
            <person name="Zhang X."/>
            <person name="Luo M.C."/>
            <person name="Dvorak J."/>
            <person name="Tong Y."/>
            <person name="Wang J."/>
            <person name="Yang H."/>
            <person name="Li Z."/>
            <person name="Wang D."/>
            <person name="Zhang A."/>
            <person name="Wang J."/>
        </authorList>
    </citation>
    <scope>NUCLEOTIDE SEQUENCE</scope>
    <source>
        <strain evidence="2">cv. G1812</strain>
    </source>
</reference>